<dbReference type="Gene3D" id="1.10.10.10">
    <property type="entry name" value="Winged helix-like DNA-binding domain superfamily/Winged helix DNA-binding domain"/>
    <property type="match status" value="1"/>
</dbReference>
<evidence type="ECO:0000313" key="7">
    <source>
        <dbReference type="EMBL" id="RZS72612.1"/>
    </source>
</evidence>
<dbReference type="RefSeq" id="WP_130543009.1">
    <property type="nucleotide sequence ID" value="NZ_CP042431.1"/>
</dbReference>
<evidence type="ECO:0000259" key="5">
    <source>
        <dbReference type="Pfam" id="PF04542"/>
    </source>
</evidence>
<dbReference type="PANTHER" id="PTHR43133:SF46">
    <property type="entry name" value="RNA POLYMERASE SIGMA-70 FACTOR ECF SUBFAMILY"/>
    <property type="match status" value="1"/>
</dbReference>
<feature type="domain" description="RNA polymerase sigma-70 region 2" evidence="5">
    <location>
        <begin position="29"/>
        <end position="92"/>
    </location>
</feature>
<dbReference type="InterPro" id="IPR013324">
    <property type="entry name" value="RNA_pol_sigma_r3/r4-like"/>
</dbReference>
<dbReference type="AlphaFoldDB" id="A0A4Q7MUN5"/>
<evidence type="ECO:0000256" key="4">
    <source>
        <dbReference type="ARBA" id="ARBA00023163"/>
    </source>
</evidence>
<dbReference type="Gene3D" id="1.10.1740.10">
    <property type="match status" value="1"/>
</dbReference>
<comment type="caution">
    <text evidence="7">The sequence shown here is derived from an EMBL/GenBank/DDBJ whole genome shotgun (WGS) entry which is preliminary data.</text>
</comment>
<evidence type="ECO:0000313" key="8">
    <source>
        <dbReference type="Proteomes" id="UP000293874"/>
    </source>
</evidence>
<keyword evidence="2" id="KW-0805">Transcription regulation</keyword>
<dbReference type="Pfam" id="PF04542">
    <property type="entry name" value="Sigma70_r2"/>
    <property type="match status" value="1"/>
</dbReference>
<keyword evidence="4" id="KW-0804">Transcription</keyword>
<dbReference type="PANTHER" id="PTHR43133">
    <property type="entry name" value="RNA POLYMERASE ECF-TYPE SIGMA FACTO"/>
    <property type="match status" value="1"/>
</dbReference>
<gene>
    <name evidence="7" type="ORF">EV199_4533</name>
</gene>
<dbReference type="OrthoDB" id="799938at2"/>
<dbReference type="GO" id="GO:0006352">
    <property type="term" value="P:DNA-templated transcription initiation"/>
    <property type="evidence" value="ECO:0007669"/>
    <property type="project" value="InterPro"/>
</dbReference>
<accession>A0A4Q7MUN5</accession>
<dbReference type="GO" id="GO:0016987">
    <property type="term" value="F:sigma factor activity"/>
    <property type="evidence" value="ECO:0007669"/>
    <property type="project" value="UniProtKB-KW"/>
</dbReference>
<keyword evidence="3" id="KW-0731">Sigma factor</keyword>
<organism evidence="7 8">
    <name type="scientific">Pseudobacter ginsenosidimutans</name>
    <dbReference type="NCBI Taxonomy" id="661488"/>
    <lineage>
        <taxon>Bacteria</taxon>
        <taxon>Pseudomonadati</taxon>
        <taxon>Bacteroidota</taxon>
        <taxon>Chitinophagia</taxon>
        <taxon>Chitinophagales</taxon>
        <taxon>Chitinophagaceae</taxon>
        <taxon>Pseudobacter</taxon>
    </lineage>
</organism>
<feature type="domain" description="RNA polymerase sigma factor 70 region 4 type 2" evidence="6">
    <location>
        <begin position="129"/>
        <end position="172"/>
    </location>
</feature>
<sequence>MAADPTYDENELLQAVVKGDETAFRELMSRYWDKMYSNILYHCKQQELAEELTQDLFVTVWQKREQLPQIRQFDAWLYTIAKNLVLGAFRKKVLPLLDADTFDPLFHDDGLTGVDLLELKELHSVLNNEIAQLPPQLQRAFTLHRIQGLSHDEVAAQMNISRFSSQTYVARATIMLRAALSKYSGKAGFNFFMLFL</sequence>
<dbReference type="InterPro" id="IPR036388">
    <property type="entry name" value="WH-like_DNA-bd_sf"/>
</dbReference>
<evidence type="ECO:0000259" key="6">
    <source>
        <dbReference type="Pfam" id="PF08281"/>
    </source>
</evidence>
<name>A0A4Q7MUN5_9BACT</name>
<dbReference type="InterPro" id="IPR039425">
    <property type="entry name" value="RNA_pol_sigma-70-like"/>
</dbReference>
<proteinExistence type="inferred from homology"/>
<dbReference type="SUPFAM" id="SSF88659">
    <property type="entry name" value="Sigma3 and sigma4 domains of RNA polymerase sigma factors"/>
    <property type="match status" value="1"/>
</dbReference>
<dbReference type="EMBL" id="SGXA01000002">
    <property type="protein sequence ID" value="RZS72612.1"/>
    <property type="molecule type" value="Genomic_DNA"/>
</dbReference>
<dbReference type="Proteomes" id="UP000293874">
    <property type="component" value="Unassembled WGS sequence"/>
</dbReference>
<evidence type="ECO:0000256" key="1">
    <source>
        <dbReference type="ARBA" id="ARBA00010641"/>
    </source>
</evidence>
<protein>
    <submittedName>
        <fullName evidence="7">RNA polymerase sigma-70 factor (ECF subfamily)</fullName>
    </submittedName>
</protein>
<comment type="similarity">
    <text evidence="1">Belongs to the sigma-70 factor family. ECF subfamily.</text>
</comment>
<reference evidence="7 8" key="1">
    <citation type="submission" date="2019-02" db="EMBL/GenBank/DDBJ databases">
        <title>Genomic Encyclopedia of Type Strains, Phase IV (KMG-IV): sequencing the most valuable type-strain genomes for metagenomic binning, comparative biology and taxonomic classification.</title>
        <authorList>
            <person name="Goeker M."/>
        </authorList>
    </citation>
    <scope>NUCLEOTIDE SEQUENCE [LARGE SCALE GENOMIC DNA]</scope>
    <source>
        <strain evidence="7 8">DSM 18116</strain>
    </source>
</reference>
<dbReference type="GO" id="GO:0003677">
    <property type="term" value="F:DNA binding"/>
    <property type="evidence" value="ECO:0007669"/>
    <property type="project" value="InterPro"/>
</dbReference>
<dbReference type="InterPro" id="IPR013325">
    <property type="entry name" value="RNA_pol_sigma_r2"/>
</dbReference>
<dbReference type="InterPro" id="IPR007627">
    <property type="entry name" value="RNA_pol_sigma70_r2"/>
</dbReference>
<evidence type="ECO:0000256" key="3">
    <source>
        <dbReference type="ARBA" id="ARBA00023082"/>
    </source>
</evidence>
<dbReference type="InterPro" id="IPR013249">
    <property type="entry name" value="RNA_pol_sigma70_r4_t2"/>
</dbReference>
<dbReference type="Pfam" id="PF08281">
    <property type="entry name" value="Sigma70_r4_2"/>
    <property type="match status" value="1"/>
</dbReference>
<keyword evidence="8" id="KW-1185">Reference proteome</keyword>
<dbReference type="SUPFAM" id="SSF88946">
    <property type="entry name" value="Sigma2 domain of RNA polymerase sigma factors"/>
    <property type="match status" value="1"/>
</dbReference>
<evidence type="ECO:0000256" key="2">
    <source>
        <dbReference type="ARBA" id="ARBA00023015"/>
    </source>
</evidence>
<dbReference type="NCBIfam" id="TIGR02937">
    <property type="entry name" value="sigma70-ECF"/>
    <property type="match status" value="1"/>
</dbReference>
<dbReference type="InterPro" id="IPR014284">
    <property type="entry name" value="RNA_pol_sigma-70_dom"/>
</dbReference>